<evidence type="ECO:0000313" key="1">
    <source>
        <dbReference type="EMBL" id="MBD3325971.1"/>
    </source>
</evidence>
<sequence>MTFGVEEILYQLEHHSVTQMAGAVKTFPLRELLKQRQVLHNALPSDSNGNAQHTEEIQQAYTKLQTIIAKRIEAAQKIITKYATTSPEVIALKNSVFSLVPSRDVLEDVKVAYASSTPEFTALTAASANILEAVNIEIQQHFYEVSPETIAIHYSRKMLESYRKLLKNLLTHIDVASDIFKVYSTIIRNVIEGTKIYDASISVARTFCDRIFASDPPNFERVFGQYTLEELEAYVTSIQETVQILDRDITGRPSILEFADQCRQILVALTHHFANRKIQIRKSARVLQLSHYISSVSVETMAENATINLMACEQLFEETRVFLINQEKHLDASLNLQSIEEAQQKVQAGLRYRQHAVGQLFHDIATLGPEELILIPEKQLTDSNLLFQELQHLLQAYFQRIPPSSQSDEMLALSETLQETIAQLRDAITTTQQFPPSKAEDYESWESDRDLPNLSKFHDEQFVSLIRKALTTGQIPSDTDSSSSEDFSSIIPVNRLRDYIQAFVVLTNSERF</sequence>
<organism evidence="1 2">
    <name type="scientific">candidate division KSB3 bacterium</name>
    <dbReference type="NCBI Taxonomy" id="2044937"/>
    <lineage>
        <taxon>Bacteria</taxon>
        <taxon>candidate division KSB3</taxon>
    </lineage>
</organism>
<dbReference type="AlphaFoldDB" id="A0A9D5JXW1"/>
<protein>
    <submittedName>
        <fullName evidence="1">Uncharacterized protein</fullName>
    </submittedName>
</protein>
<dbReference type="EMBL" id="WJJP01000504">
    <property type="protein sequence ID" value="MBD3325971.1"/>
    <property type="molecule type" value="Genomic_DNA"/>
</dbReference>
<comment type="caution">
    <text evidence="1">The sequence shown here is derived from an EMBL/GenBank/DDBJ whole genome shotgun (WGS) entry which is preliminary data.</text>
</comment>
<proteinExistence type="predicted"/>
<accession>A0A9D5JXW1</accession>
<gene>
    <name evidence="1" type="ORF">GF339_15410</name>
</gene>
<name>A0A9D5JXW1_9BACT</name>
<evidence type="ECO:0000313" key="2">
    <source>
        <dbReference type="Proteomes" id="UP000649604"/>
    </source>
</evidence>
<dbReference type="Proteomes" id="UP000649604">
    <property type="component" value="Unassembled WGS sequence"/>
</dbReference>
<reference evidence="1" key="1">
    <citation type="submission" date="2019-11" db="EMBL/GenBank/DDBJ databases">
        <title>Microbial mats filling the niche in hypersaline microbial mats.</title>
        <authorList>
            <person name="Wong H.L."/>
            <person name="Macleod F.I."/>
            <person name="White R.A. III"/>
            <person name="Burns B.P."/>
        </authorList>
    </citation>
    <scope>NUCLEOTIDE SEQUENCE</scope>
    <source>
        <strain evidence="1">Rbin_158</strain>
    </source>
</reference>